<proteinExistence type="predicted"/>
<dbReference type="Pfam" id="PF04434">
    <property type="entry name" value="SWIM"/>
    <property type="match status" value="1"/>
</dbReference>
<sequence length="62" mass="7228">MPYPRYGLICYHISMPTAQTWFYTESYNDANVPDMVLHVITIQCQCPRYGLNCNHISIILMS</sequence>
<feature type="domain" description="SWIM-type" evidence="1">
    <location>
        <begin position="38"/>
        <end position="56"/>
    </location>
</feature>
<dbReference type="EMBL" id="KN407315">
    <property type="protein sequence ID" value="KHG16994.1"/>
    <property type="molecule type" value="Genomic_DNA"/>
</dbReference>
<keyword evidence="3" id="KW-1185">Reference proteome</keyword>
<dbReference type="GO" id="GO:0008270">
    <property type="term" value="F:zinc ion binding"/>
    <property type="evidence" value="ECO:0007669"/>
    <property type="project" value="InterPro"/>
</dbReference>
<name>A0A0B0NYP4_GOSAR</name>
<dbReference type="InterPro" id="IPR007527">
    <property type="entry name" value="Znf_SWIM"/>
</dbReference>
<gene>
    <name evidence="2" type="ORF">F383_04588</name>
</gene>
<dbReference type="AlphaFoldDB" id="A0A0B0NYP4"/>
<evidence type="ECO:0000313" key="3">
    <source>
        <dbReference type="Proteomes" id="UP000032142"/>
    </source>
</evidence>
<dbReference type="Proteomes" id="UP000032142">
    <property type="component" value="Unassembled WGS sequence"/>
</dbReference>
<evidence type="ECO:0000313" key="2">
    <source>
        <dbReference type="EMBL" id="KHG16994.1"/>
    </source>
</evidence>
<reference evidence="3" key="1">
    <citation type="submission" date="2014-09" db="EMBL/GenBank/DDBJ databases">
        <authorList>
            <person name="Mudge J."/>
            <person name="Ramaraj T."/>
            <person name="Lindquist I.E."/>
            <person name="Bharti A.K."/>
            <person name="Sundararajan A."/>
            <person name="Cameron C.T."/>
            <person name="Woodward J.E."/>
            <person name="May G.D."/>
            <person name="Brubaker C."/>
            <person name="Broadhvest J."/>
            <person name="Wilkins T.A."/>
        </authorList>
    </citation>
    <scope>NUCLEOTIDE SEQUENCE</scope>
    <source>
        <strain evidence="3">cv. AKA8401</strain>
    </source>
</reference>
<accession>A0A0B0NYP4</accession>
<evidence type="ECO:0000259" key="1">
    <source>
        <dbReference type="Pfam" id="PF04434"/>
    </source>
</evidence>
<protein>
    <submittedName>
        <fullName evidence="2">Chondroitin synthase</fullName>
    </submittedName>
</protein>
<organism evidence="2 3">
    <name type="scientific">Gossypium arboreum</name>
    <name type="common">Tree cotton</name>
    <name type="synonym">Gossypium nanking</name>
    <dbReference type="NCBI Taxonomy" id="29729"/>
    <lineage>
        <taxon>Eukaryota</taxon>
        <taxon>Viridiplantae</taxon>
        <taxon>Streptophyta</taxon>
        <taxon>Embryophyta</taxon>
        <taxon>Tracheophyta</taxon>
        <taxon>Spermatophyta</taxon>
        <taxon>Magnoliopsida</taxon>
        <taxon>eudicotyledons</taxon>
        <taxon>Gunneridae</taxon>
        <taxon>Pentapetalae</taxon>
        <taxon>rosids</taxon>
        <taxon>malvids</taxon>
        <taxon>Malvales</taxon>
        <taxon>Malvaceae</taxon>
        <taxon>Malvoideae</taxon>
        <taxon>Gossypium</taxon>
    </lineage>
</organism>